<dbReference type="GO" id="GO:0005576">
    <property type="term" value="C:extracellular region"/>
    <property type="evidence" value="ECO:0007669"/>
    <property type="project" value="UniProtKB-SubCell"/>
</dbReference>
<evidence type="ECO:0008006" key="6">
    <source>
        <dbReference type="Google" id="ProtNLM"/>
    </source>
</evidence>
<name>A0ABD0YGW2_9HEMI</name>
<sequence length="164" mass="19286">MYQPANIIPTRMQMYKEYAFIVTPRFRHGVPFTLGRIDMNDESPFNPCLEPFPSWKANYETNQEALQNVVDLYLDVEDSLWVLDIGVMFTYQRPTIVQGPRIFNLCPETGKVRLKILIWRRKFLIISSSGRYVGVVRDRLIILKLFNLAAFEHIFILFKAKFFG</sequence>
<dbReference type="Proteomes" id="UP001558652">
    <property type="component" value="Unassembled WGS sequence"/>
</dbReference>
<dbReference type="EMBL" id="JBFDAA010000007">
    <property type="protein sequence ID" value="KAL1130526.1"/>
    <property type="molecule type" value="Genomic_DNA"/>
</dbReference>
<dbReference type="Gene3D" id="2.120.10.30">
    <property type="entry name" value="TolB, C-terminal domain"/>
    <property type="match status" value="1"/>
</dbReference>
<organism evidence="4 5">
    <name type="scientific">Ranatra chinensis</name>
    <dbReference type="NCBI Taxonomy" id="642074"/>
    <lineage>
        <taxon>Eukaryota</taxon>
        <taxon>Metazoa</taxon>
        <taxon>Ecdysozoa</taxon>
        <taxon>Arthropoda</taxon>
        <taxon>Hexapoda</taxon>
        <taxon>Insecta</taxon>
        <taxon>Pterygota</taxon>
        <taxon>Neoptera</taxon>
        <taxon>Paraneoptera</taxon>
        <taxon>Hemiptera</taxon>
        <taxon>Heteroptera</taxon>
        <taxon>Panheteroptera</taxon>
        <taxon>Nepomorpha</taxon>
        <taxon>Nepidae</taxon>
        <taxon>Ranatrinae</taxon>
        <taxon>Ranatra</taxon>
    </lineage>
</organism>
<dbReference type="PANTHER" id="PTHR10009:SF6">
    <property type="entry name" value="FI16876P1"/>
    <property type="match status" value="1"/>
</dbReference>
<protein>
    <recommendedName>
        <fullName evidence="6">Protein yellow</fullName>
    </recommendedName>
</protein>
<evidence type="ECO:0000256" key="2">
    <source>
        <dbReference type="ARBA" id="ARBA00009127"/>
    </source>
</evidence>
<keyword evidence="5" id="KW-1185">Reference proteome</keyword>
<evidence type="ECO:0000256" key="1">
    <source>
        <dbReference type="ARBA" id="ARBA00004613"/>
    </source>
</evidence>
<evidence type="ECO:0000313" key="5">
    <source>
        <dbReference type="Proteomes" id="UP001558652"/>
    </source>
</evidence>
<keyword evidence="3" id="KW-0964">Secreted</keyword>
<comment type="subcellular location">
    <subcellularLocation>
        <location evidence="1">Secreted</location>
    </subcellularLocation>
</comment>
<gene>
    <name evidence="4" type="ORF">AAG570_011772</name>
</gene>
<comment type="similarity">
    <text evidence="2">Belongs to the major royal jelly protein family.</text>
</comment>
<evidence type="ECO:0000256" key="3">
    <source>
        <dbReference type="ARBA" id="ARBA00022525"/>
    </source>
</evidence>
<proteinExistence type="inferred from homology"/>
<dbReference type="InterPro" id="IPR011042">
    <property type="entry name" value="6-blade_b-propeller_TolB-like"/>
</dbReference>
<reference evidence="4 5" key="1">
    <citation type="submission" date="2024-07" db="EMBL/GenBank/DDBJ databases">
        <title>Chromosome-level genome assembly of the water stick insect Ranatra chinensis (Heteroptera: Nepidae).</title>
        <authorList>
            <person name="Liu X."/>
        </authorList>
    </citation>
    <scope>NUCLEOTIDE SEQUENCE [LARGE SCALE GENOMIC DNA]</scope>
    <source>
        <strain evidence="4">Cailab_2021Rc</strain>
        <tissue evidence="4">Muscle</tissue>
    </source>
</reference>
<comment type="caution">
    <text evidence="4">The sequence shown here is derived from an EMBL/GenBank/DDBJ whole genome shotgun (WGS) entry which is preliminary data.</text>
</comment>
<evidence type="ECO:0000313" key="4">
    <source>
        <dbReference type="EMBL" id="KAL1130526.1"/>
    </source>
</evidence>
<dbReference type="InterPro" id="IPR017996">
    <property type="entry name" value="MRJP/yellow-related"/>
</dbReference>
<accession>A0ABD0YGW2</accession>
<dbReference type="PANTHER" id="PTHR10009">
    <property type="entry name" value="PROTEIN YELLOW-RELATED"/>
    <property type="match status" value="1"/>
</dbReference>
<dbReference type="AlphaFoldDB" id="A0ABD0YGW2"/>